<organism evidence="1 2">
    <name type="scientific">Sporobacter termitidis DSM 10068</name>
    <dbReference type="NCBI Taxonomy" id="1123282"/>
    <lineage>
        <taxon>Bacteria</taxon>
        <taxon>Bacillati</taxon>
        <taxon>Bacillota</taxon>
        <taxon>Clostridia</taxon>
        <taxon>Eubacteriales</taxon>
        <taxon>Oscillospiraceae</taxon>
        <taxon>Sporobacter</taxon>
    </lineage>
</organism>
<dbReference type="RefSeq" id="WP_073079012.1">
    <property type="nucleotide sequence ID" value="NZ_FQXV01000007.1"/>
</dbReference>
<dbReference type="InterPro" id="IPR003748">
    <property type="entry name" value="DUF169"/>
</dbReference>
<name>A0A1M5Y8K7_9FIRM</name>
<keyword evidence="2" id="KW-1185">Reference proteome</keyword>
<dbReference type="PANTHER" id="PTHR37954">
    <property type="entry name" value="BLL4979 PROTEIN"/>
    <property type="match status" value="1"/>
</dbReference>
<dbReference type="Proteomes" id="UP000183995">
    <property type="component" value="Unassembled WGS sequence"/>
</dbReference>
<dbReference type="AlphaFoldDB" id="A0A1M5Y8K7"/>
<dbReference type="STRING" id="1123282.SAMN02745823_02298"/>
<sequence length="271" mass="31025">MMNTAETNGTYSRALNEMLLLRYEPVAVKMIEDEALVPGHALRPRRDLKQHMALCQAFALTRRDRKTVYLDKHSHWCWNPLIGLGLVDCPEGSEAFELVCRYLGMASLEEARAFFAKFPRLPYGKYQGILTAPLCGCAFEPDLVMIYAGNAQLRSMVWAVKRETGRLLETQLDAIDSCVWALVPPMLTGDYRVTLPDVGEYERAMAEEWEIIFSVPGPRLGELVRGLRFFHDRGMGYAHHARDMALDFKRPPFYNELFALWGLDQGEDWDK</sequence>
<protein>
    <submittedName>
        <fullName evidence="1">Uncharacterized conserved protein, DUF169 family</fullName>
    </submittedName>
</protein>
<reference evidence="1 2" key="1">
    <citation type="submission" date="2016-11" db="EMBL/GenBank/DDBJ databases">
        <authorList>
            <person name="Jaros S."/>
            <person name="Januszkiewicz K."/>
            <person name="Wedrychowicz H."/>
        </authorList>
    </citation>
    <scope>NUCLEOTIDE SEQUENCE [LARGE SCALE GENOMIC DNA]</scope>
    <source>
        <strain evidence="1 2">DSM 10068</strain>
    </source>
</reference>
<evidence type="ECO:0000313" key="1">
    <source>
        <dbReference type="EMBL" id="SHI07823.1"/>
    </source>
</evidence>
<accession>A0A1M5Y8K7</accession>
<dbReference type="EMBL" id="FQXV01000007">
    <property type="protein sequence ID" value="SHI07823.1"/>
    <property type="molecule type" value="Genomic_DNA"/>
</dbReference>
<gene>
    <name evidence="1" type="ORF">SAMN02745823_02298</name>
</gene>
<dbReference type="PANTHER" id="PTHR37954:SF3">
    <property type="entry name" value="DUF169 DOMAIN-CONTAINING PROTEIN"/>
    <property type="match status" value="1"/>
</dbReference>
<evidence type="ECO:0000313" key="2">
    <source>
        <dbReference type="Proteomes" id="UP000183995"/>
    </source>
</evidence>
<dbReference type="Pfam" id="PF02596">
    <property type="entry name" value="DUF169"/>
    <property type="match status" value="1"/>
</dbReference>
<proteinExistence type="predicted"/>